<keyword evidence="8" id="KW-1185">Reference proteome</keyword>
<evidence type="ECO:0000313" key="7">
    <source>
        <dbReference type="EnsemblMetazoa" id="CapteP229105"/>
    </source>
</evidence>
<evidence type="ECO:0000259" key="5">
    <source>
        <dbReference type="PROSITE" id="PS50234"/>
    </source>
</evidence>
<evidence type="ECO:0000313" key="6">
    <source>
        <dbReference type="EMBL" id="ELU02608.1"/>
    </source>
</evidence>
<dbReference type="Pfam" id="PF20504">
    <property type="entry name" value="IntS14_C"/>
    <property type="match status" value="1"/>
</dbReference>
<dbReference type="PROSITE" id="PS50234">
    <property type="entry name" value="VWFA"/>
    <property type="match status" value="1"/>
</dbReference>
<reference evidence="6 8" key="2">
    <citation type="journal article" date="2013" name="Nature">
        <title>Insights into bilaterian evolution from three spiralian genomes.</title>
        <authorList>
            <person name="Simakov O."/>
            <person name="Marletaz F."/>
            <person name="Cho S.J."/>
            <person name="Edsinger-Gonzales E."/>
            <person name="Havlak P."/>
            <person name="Hellsten U."/>
            <person name="Kuo D.H."/>
            <person name="Larsson T."/>
            <person name="Lv J."/>
            <person name="Arendt D."/>
            <person name="Savage R."/>
            <person name="Osoegawa K."/>
            <person name="de Jong P."/>
            <person name="Grimwood J."/>
            <person name="Chapman J.A."/>
            <person name="Shapiro H."/>
            <person name="Aerts A."/>
            <person name="Otillar R.P."/>
            <person name="Terry A.Y."/>
            <person name="Boore J.L."/>
            <person name="Grigoriev I.V."/>
            <person name="Lindberg D.R."/>
            <person name="Seaver E.C."/>
            <person name="Weisblat D.A."/>
            <person name="Putnam N.H."/>
            <person name="Rokhsar D.S."/>
        </authorList>
    </citation>
    <scope>NUCLEOTIDE SEQUENCE</scope>
    <source>
        <strain evidence="6 8">I ESC-2004</strain>
    </source>
</reference>
<comment type="similarity">
    <text evidence="4">Belongs to the Integrator subunit 14 family.</text>
</comment>
<proteinExistence type="inferred from homology"/>
<evidence type="ECO:0000313" key="8">
    <source>
        <dbReference type="Proteomes" id="UP000014760"/>
    </source>
</evidence>
<dbReference type="SUPFAM" id="SSF53300">
    <property type="entry name" value="vWA-like"/>
    <property type="match status" value="1"/>
</dbReference>
<reference evidence="8" key="1">
    <citation type="submission" date="2012-12" db="EMBL/GenBank/DDBJ databases">
        <authorList>
            <person name="Hellsten U."/>
            <person name="Grimwood J."/>
            <person name="Chapman J.A."/>
            <person name="Shapiro H."/>
            <person name="Aerts A."/>
            <person name="Otillar R.P."/>
            <person name="Terry A.Y."/>
            <person name="Boore J.L."/>
            <person name="Simakov O."/>
            <person name="Marletaz F."/>
            <person name="Cho S.-J."/>
            <person name="Edsinger-Gonzales E."/>
            <person name="Havlak P."/>
            <person name="Kuo D.-H."/>
            <person name="Larsson T."/>
            <person name="Lv J."/>
            <person name="Arendt D."/>
            <person name="Savage R."/>
            <person name="Osoegawa K."/>
            <person name="de Jong P."/>
            <person name="Lindberg D.R."/>
            <person name="Seaver E.C."/>
            <person name="Weisblat D.A."/>
            <person name="Putnam N.H."/>
            <person name="Grigoriev I.V."/>
            <person name="Rokhsar D.S."/>
        </authorList>
    </citation>
    <scope>NUCLEOTIDE SEQUENCE</scope>
    <source>
        <strain evidence="8">I ESC-2004</strain>
    </source>
</reference>
<dbReference type="HOGENOM" id="CLU_041485_0_0_1"/>
<dbReference type="Proteomes" id="UP000014760">
    <property type="component" value="Unassembled WGS sequence"/>
</dbReference>
<keyword evidence="3" id="KW-0539">Nucleus</keyword>
<dbReference type="PANTHER" id="PTHR13532">
    <property type="match status" value="1"/>
</dbReference>
<dbReference type="EMBL" id="AMQN01008733">
    <property type="status" value="NOT_ANNOTATED_CDS"/>
    <property type="molecule type" value="Genomic_DNA"/>
</dbReference>
<dbReference type="STRING" id="283909.R7UFP2"/>
<dbReference type="InterPro" id="IPR039841">
    <property type="entry name" value="INTS14"/>
</dbReference>
<feature type="domain" description="VWFA" evidence="5">
    <location>
        <begin position="2"/>
        <end position="200"/>
    </location>
</feature>
<dbReference type="InterPro" id="IPR046471">
    <property type="entry name" value="IntS14_C"/>
</dbReference>
<dbReference type="OMA" id="QSSVVWI"/>
<dbReference type="InterPro" id="IPR045814">
    <property type="entry name" value="IntS14_b-barrel"/>
</dbReference>
<dbReference type="EMBL" id="KB303858">
    <property type="protein sequence ID" value="ELU02608.1"/>
    <property type="molecule type" value="Genomic_DNA"/>
</dbReference>
<evidence type="ECO:0000256" key="1">
    <source>
        <dbReference type="ARBA" id="ARBA00004123"/>
    </source>
</evidence>
<evidence type="ECO:0000256" key="3">
    <source>
        <dbReference type="ARBA" id="ARBA00023242"/>
    </source>
</evidence>
<dbReference type="GO" id="GO:0034472">
    <property type="term" value="P:snRNA 3'-end processing"/>
    <property type="evidence" value="ECO:0007669"/>
    <property type="project" value="TreeGrafter"/>
</dbReference>
<dbReference type="Pfam" id="PF19435">
    <property type="entry name" value="IntS14_b-barrel"/>
    <property type="match status" value="1"/>
</dbReference>
<dbReference type="AlphaFoldDB" id="R7UFP2"/>
<reference evidence="7" key="3">
    <citation type="submission" date="2015-06" db="UniProtKB">
        <authorList>
            <consortium name="EnsemblMetazoa"/>
        </authorList>
    </citation>
    <scope>IDENTIFICATION</scope>
</reference>
<sequence length="478" mass="53108">MPIVIVLDVSLSMSRPVPVVDGTPEFTRRQLAIVAINTLLDHLERHCRLEFVSFIIFSSLWENKVSFTRDYDSIRSALNDLQEFSKTCLSSAVAAAKSSLLEEFGIRTPGQVIIFTDGNVGVGSGSLKDDLQGLDMVTESQRDFPCKIQIVCISPPKDPALEVSLPLYRKLIALSTDHGDVYLPDSVLSVSSVKLLMETLNVAHFNPFEAKLHCGHLSSSVNLHPAPEIYDKDHDFQHIKKGVSSKLNICGFLDISDIASPPFISKHLVLPVSSKSGLTDHSSDQEDSKDDEPAFTVLLHGSLKVEAMIALVEISEDWYGMMFSWADSKKKSNLMLSIFEPGAKAIPWLGNMQHLAPMQDFTTPPYGEDSNKSPFPVRPSERRSYAQNCVVWIKHSGLQADIQKMLRNARKLPEKQPHFYKELNRVRRAALSFGFYELLESAAQLLERECTQLPGNAHPDAAFQLTHAITECSQGGNS</sequence>
<dbReference type="Pfam" id="PF13519">
    <property type="entry name" value="VWA_2"/>
    <property type="match status" value="1"/>
</dbReference>
<dbReference type="EnsemblMetazoa" id="CapteT229105">
    <property type="protein sequence ID" value="CapteP229105"/>
    <property type="gene ID" value="CapteG229105"/>
</dbReference>
<dbReference type="InterPro" id="IPR002035">
    <property type="entry name" value="VWF_A"/>
</dbReference>
<evidence type="ECO:0000256" key="4">
    <source>
        <dbReference type="ARBA" id="ARBA00061449"/>
    </source>
</evidence>
<organism evidence="6">
    <name type="scientific">Capitella teleta</name>
    <name type="common">Polychaete worm</name>
    <dbReference type="NCBI Taxonomy" id="283909"/>
    <lineage>
        <taxon>Eukaryota</taxon>
        <taxon>Metazoa</taxon>
        <taxon>Spiralia</taxon>
        <taxon>Lophotrochozoa</taxon>
        <taxon>Annelida</taxon>
        <taxon>Polychaeta</taxon>
        <taxon>Sedentaria</taxon>
        <taxon>Scolecida</taxon>
        <taxon>Capitellidae</taxon>
        <taxon>Capitella</taxon>
    </lineage>
</organism>
<dbReference type="FunCoup" id="R7UFP2">
    <property type="interactions" value="2235"/>
</dbReference>
<name>R7UFP2_CAPTE</name>
<comment type="subcellular location">
    <subcellularLocation>
        <location evidence="1">Nucleus</location>
    </subcellularLocation>
</comment>
<dbReference type="Gene3D" id="3.40.50.410">
    <property type="entry name" value="von Willebrand factor, type A domain"/>
    <property type="match status" value="1"/>
</dbReference>
<dbReference type="GO" id="GO:0032039">
    <property type="term" value="C:integrator complex"/>
    <property type="evidence" value="ECO:0007669"/>
    <property type="project" value="InterPro"/>
</dbReference>
<dbReference type="InterPro" id="IPR036465">
    <property type="entry name" value="vWFA_dom_sf"/>
</dbReference>
<evidence type="ECO:0000256" key="2">
    <source>
        <dbReference type="ARBA" id="ARBA00016816"/>
    </source>
</evidence>
<dbReference type="OrthoDB" id="2374335at2759"/>
<protein>
    <recommendedName>
        <fullName evidence="2">Integrator complex subunit 14</fullName>
    </recommendedName>
</protein>
<accession>R7UFP2</accession>
<dbReference type="PANTHER" id="PTHR13532:SF3">
    <property type="entry name" value="INTEGRATOR COMPLEX SUBUNIT 14"/>
    <property type="match status" value="1"/>
</dbReference>
<gene>
    <name evidence="6" type="ORF">CAPTEDRAFT_229105</name>
</gene>